<accession>M2BIU9</accession>
<dbReference type="EMBL" id="AGDW01000022">
    <property type="protein sequence ID" value="EMB29330.1"/>
    <property type="molecule type" value="Genomic_DNA"/>
</dbReference>
<organism evidence="3">
    <name type="scientific">Treponema denticola H1-T</name>
    <dbReference type="NCBI Taxonomy" id="999431"/>
    <lineage>
        <taxon>Bacteria</taxon>
        <taxon>Pseudomonadati</taxon>
        <taxon>Spirochaetota</taxon>
        <taxon>Spirochaetia</taxon>
        <taxon>Spirochaetales</taxon>
        <taxon>Treponemataceae</taxon>
        <taxon>Treponema</taxon>
    </lineage>
</organism>
<reference evidence="3" key="1">
    <citation type="submission" date="2012-01" db="EMBL/GenBank/DDBJ databases">
        <title>The Genome Sequence of Treponema denticola H1-T.</title>
        <authorList>
            <consortium name="The Broad Institute Genome Sequencing Platform"/>
            <person name="Earl A."/>
            <person name="Ward D."/>
            <person name="Feldgarden M."/>
            <person name="Gevers D."/>
            <person name="Blanton J.M."/>
            <person name="Fenno C.J."/>
            <person name="Baranova O.V."/>
            <person name="Mathney J."/>
            <person name="Dewhirst F.E."/>
            <person name="Izard J."/>
            <person name="Young S.K."/>
            <person name="Zeng Q."/>
            <person name="Gargeya S."/>
            <person name="Fitzgerald M."/>
            <person name="Haas B."/>
            <person name="Abouelleil A."/>
            <person name="Alvarado L."/>
            <person name="Arachchi H.M."/>
            <person name="Berlin A."/>
            <person name="Chapman S.B."/>
            <person name="Gearin G."/>
            <person name="Goldberg J."/>
            <person name="Griggs A."/>
            <person name="Gujja S."/>
            <person name="Hansen M."/>
            <person name="Heiman D."/>
            <person name="Howarth C."/>
            <person name="Larimer J."/>
            <person name="Lui A."/>
            <person name="MacDonald P.J.P."/>
            <person name="McCowen C."/>
            <person name="Montmayeur A."/>
            <person name="Murphy C."/>
            <person name="Neiman D."/>
            <person name="Pearson M."/>
            <person name="Priest M."/>
            <person name="Roberts A."/>
            <person name="Saif S."/>
            <person name="Shea T."/>
            <person name="Sisk P."/>
            <person name="Stolte C."/>
            <person name="Sykes S."/>
            <person name="Wortman J."/>
            <person name="Nusbaum C."/>
            <person name="Birren B."/>
        </authorList>
    </citation>
    <scope>NUCLEOTIDE SEQUENCE [LARGE SCALE GENOMIC DNA]</scope>
    <source>
        <strain evidence="3">H1-T</strain>
    </source>
</reference>
<keyword evidence="1" id="KW-0812">Transmembrane</keyword>
<proteinExistence type="predicted"/>
<comment type="caution">
    <text evidence="3">The sequence shown here is derived from an EMBL/GenBank/DDBJ whole genome shotgun (WGS) entry which is preliminary data.</text>
</comment>
<keyword evidence="1" id="KW-0472">Membrane</keyword>
<keyword evidence="2" id="KW-0732">Signal</keyword>
<sequence length="132" mass="15120">MKKLKKAMAAILLTMLVMQMSYTQSQMVLNKMPQKRFSIKLAKQDYSKEEVEKILLICLGEMNKNIDASFAEGYKQGLLASAPDTEYYKTLSLELEREVKRLNHKMNVPWWSIPISILGGTALGFGFAQIRR</sequence>
<name>M2BIU9_TREDN</name>
<evidence type="ECO:0000256" key="1">
    <source>
        <dbReference type="SAM" id="Phobius"/>
    </source>
</evidence>
<dbReference type="PATRIC" id="fig|999431.4.peg.2276"/>
<dbReference type="HOGENOM" id="CLU_158033_0_0_12"/>
<evidence type="ECO:0000256" key="2">
    <source>
        <dbReference type="SAM" id="SignalP"/>
    </source>
</evidence>
<protein>
    <submittedName>
        <fullName evidence="3">Uncharacterized protein</fullName>
    </submittedName>
</protein>
<gene>
    <name evidence="3" type="ORF">HMPREF9725_02200</name>
</gene>
<dbReference type="AlphaFoldDB" id="M2BIU9"/>
<dbReference type="Proteomes" id="UP000011708">
    <property type="component" value="Chromosome"/>
</dbReference>
<feature type="chain" id="PRO_5004020520" evidence="2">
    <location>
        <begin position="26"/>
        <end position="132"/>
    </location>
</feature>
<feature type="signal peptide" evidence="2">
    <location>
        <begin position="1"/>
        <end position="25"/>
    </location>
</feature>
<evidence type="ECO:0000313" key="3">
    <source>
        <dbReference type="EMBL" id="EMB29330.1"/>
    </source>
</evidence>
<feature type="transmembrane region" description="Helical" evidence="1">
    <location>
        <begin position="108"/>
        <end position="128"/>
    </location>
</feature>
<keyword evidence="1" id="KW-1133">Transmembrane helix</keyword>